<gene>
    <name evidence="1" type="ORF">Amon02_000742700</name>
</gene>
<reference evidence="1" key="1">
    <citation type="submission" date="2023-04" db="EMBL/GenBank/DDBJ databases">
        <title>Ambrosiozyma monospora NBRC 10751.</title>
        <authorList>
            <person name="Ichikawa N."/>
            <person name="Sato H."/>
            <person name="Tonouchi N."/>
        </authorList>
    </citation>
    <scope>NUCLEOTIDE SEQUENCE</scope>
    <source>
        <strain evidence="1">NBRC 10751</strain>
    </source>
</reference>
<dbReference type="EMBL" id="BSXS01006170">
    <property type="protein sequence ID" value="GME85164.1"/>
    <property type="molecule type" value="Genomic_DNA"/>
</dbReference>
<dbReference type="Proteomes" id="UP001165064">
    <property type="component" value="Unassembled WGS sequence"/>
</dbReference>
<accession>A0ACB5TDP4</accession>
<comment type="caution">
    <text evidence="1">The sequence shown here is derived from an EMBL/GenBank/DDBJ whole genome shotgun (WGS) entry which is preliminary data.</text>
</comment>
<evidence type="ECO:0000313" key="1">
    <source>
        <dbReference type="EMBL" id="GME85164.1"/>
    </source>
</evidence>
<keyword evidence="2" id="KW-1185">Reference proteome</keyword>
<name>A0ACB5TDP4_AMBMO</name>
<proteinExistence type="predicted"/>
<protein>
    <submittedName>
        <fullName evidence="1">Unnamed protein product</fullName>
    </submittedName>
</protein>
<sequence>MDTELGEDDSANWKIVSDLLDSLFEKTEISLDEHKLHKTSNSDGFTYLDSNPTVKPSRFSVSTKPQKNFITPINNFESESYKPNLTEKPHALKSLQESLQLVPATSECPEHYLNPYSYEIMNQPYPDWILQPLPKYDSAPWSSSADDQPQIITTLEQLKTLIEDLRKSKVIGVDLEHHDFRTYHGLTCLIQITSESKVDYIVDPLAPEVRENLKLINEVFADPQIVKVLHGAFMDVMWLQRDFGVYIVSLFDTFHASKELMLGKHSLAFLLEKYVKFRTCKKYQLADWRVRPLGLELVNYAKADTHFLIEVFTKLQNELLQKGPESLTRVLYDSRKVSNRRFEYSTFKPLNQTNEVVSTMASVPLENPGEPNTSVSLSFNYNRDQPWTHLIVSSNLPLAKRPILELLFRWRDTQARASDESVRYVMSDYLLVSMVTYIDINSEVSNQLLLTIINDNSKFSNSSGFIRSKLTELRKYINEGLSELKKMDVKKWNLALGIQEETEKTTVTDNVYESVEDVEQLELDFASLTDE</sequence>
<evidence type="ECO:0000313" key="2">
    <source>
        <dbReference type="Proteomes" id="UP001165064"/>
    </source>
</evidence>
<organism evidence="1 2">
    <name type="scientific">Ambrosiozyma monospora</name>
    <name type="common">Yeast</name>
    <name type="synonym">Endomycopsis monosporus</name>
    <dbReference type="NCBI Taxonomy" id="43982"/>
    <lineage>
        <taxon>Eukaryota</taxon>
        <taxon>Fungi</taxon>
        <taxon>Dikarya</taxon>
        <taxon>Ascomycota</taxon>
        <taxon>Saccharomycotina</taxon>
        <taxon>Pichiomycetes</taxon>
        <taxon>Pichiales</taxon>
        <taxon>Pichiaceae</taxon>
        <taxon>Ambrosiozyma</taxon>
    </lineage>
</organism>